<evidence type="ECO:0000313" key="2">
    <source>
        <dbReference type="EMBL" id="AAD09013.1"/>
    </source>
</evidence>
<feature type="compositionally biased region" description="Polar residues" evidence="1">
    <location>
        <begin position="55"/>
        <end position="65"/>
    </location>
</feature>
<feature type="compositionally biased region" description="Basic residues" evidence="1">
    <location>
        <begin position="146"/>
        <end position="160"/>
    </location>
</feature>
<sequence>MKYKYEYLYKGNPYQLTPMWSLLTTMTNMGPRVTRVVDPSFPHVSRTLPNHKTRPSAQAIRSSGTFRRRPKPSRTFALVVYRHRDNIPYHHTINHRATGIAAPTKAQRTSSNGVSPFLLRRPLRLLLHLPVPLRLPLLPVPAPRSVPRRRRVLPGRRRSRAGGGEGGPAAQGRVFEVGLRSRPLRRFRSGAGARGGQDATGGGAEEAGAVVGGGGD</sequence>
<protein>
    <submittedName>
        <fullName evidence="2">Uncharacterized protein</fullName>
    </submittedName>
</protein>
<evidence type="ECO:0000256" key="1">
    <source>
        <dbReference type="SAM" id="MobiDB-lite"/>
    </source>
</evidence>
<feature type="compositionally biased region" description="Gly residues" evidence="1">
    <location>
        <begin position="192"/>
        <end position="216"/>
    </location>
</feature>
<proteinExistence type="predicted"/>
<dbReference type="AlphaFoldDB" id="Q9ZSX5"/>
<organism evidence="2">
    <name type="scientific">Zea mays</name>
    <name type="common">Maize</name>
    <dbReference type="NCBI Taxonomy" id="4577"/>
    <lineage>
        <taxon>Eukaryota</taxon>
        <taxon>Viridiplantae</taxon>
        <taxon>Streptophyta</taxon>
        <taxon>Embryophyta</taxon>
        <taxon>Tracheophyta</taxon>
        <taxon>Spermatophyta</taxon>
        <taxon>Magnoliopsida</taxon>
        <taxon>Liliopsida</taxon>
        <taxon>Poales</taxon>
        <taxon>Poaceae</taxon>
        <taxon>PACMAD clade</taxon>
        <taxon>Panicoideae</taxon>
        <taxon>Andropogonodae</taxon>
        <taxon>Andropogoneae</taxon>
        <taxon>Tripsacinae</taxon>
        <taxon>Zea</taxon>
    </lineage>
</organism>
<feature type="region of interest" description="Disordered" evidence="1">
    <location>
        <begin position="49"/>
        <end position="69"/>
    </location>
</feature>
<reference evidence="2" key="1">
    <citation type="journal article" date="2001" name="Genome Res.">
        <title>Sequence, regulation, and evolution of the maize 22-kD alpha zein gene family.</title>
        <authorList>
            <person name="Song R."/>
            <person name="Llaca V."/>
            <person name="Linton E."/>
            <person name="Messing J."/>
        </authorList>
    </citation>
    <scope>NUCLEOTIDE SEQUENCE</scope>
</reference>
<feature type="region of interest" description="Disordered" evidence="1">
    <location>
        <begin position="141"/>
        <end position="216"/>
    </location>
</feature>
<accession>Q9ZSX5</accession>
<name>Q9ZSX5_MAIZE</name>
<dbReference type="EMBL" id="AF090446">
    <property type="protein sequence ID" value="AAD09013.1"/>
    <property type="molecule type" value="Genomic_DNA"/>
</dbReference>